<sequence length="182" mass="20922">MIKGTLCSLRHLQAADLATYIALVNDLPSRGAFFSPQLKSPEAIRRDFMQTGFVTEDSELFIIEDQHEAIIGTITHFKSRTPTSREIGYRLFDPQRNGRGYTSEATRLLVDYLFQAYPYHRLELLMDPLNIGSERIAQKCGFTQEGLLRQAFFINGVMRDVKMYSLLRPEWQARRAMPRGAD</sequence>
<dbReference type="PANTHER" id="PTHR43441:SF11">
    <property type="entry name" value="RIBOSOMAL-PROTEIN-SERINE ACETYLTRANSFERASE"/>
    <property type="match status" value="1"/>
</dbReference>
<dbReference type="GO" id="GO:1990189">
    <property type="term" value="F:protein N-terminal-serine acetyltransferase activity"/>
    <property type="evidence" value="ECO:0007669"/>
    <property type="project" value="TreeGrafter"/>
</dbReference>
<proteinExistence type="predicted"/>
<evidence type="ECO:0000313" key="2">
    <source>
        <dbReference type="EMBL" id="OBV38343.1"/>
    </source>
</evidence>
<dbReference type="InterPro" id="IPR016181">
    <property type="entry name" value="Acyl_CoA_acyltransferase"/>
</dbReference>
<organism evidence="2 3">
    <name type="scientific">Janthinobacterium psychrotolerans</name>
    <dbReference type="NCBI Taxonomy" id="1747903"/>
    <lineage>
        <taxon>Bacteria</taxon>
        <taxon>Pseudomonadati</taxon>
        <taxon>Pseudomonadota</taxon>
        <taxon>Betaproteobacteria</taxon>
        <taxon>Burkholderiales</taxon>
        <taxon>Oxalobacteraceae</taxon>
        <taxon>Janthinobacterium</taxon>
    </lineage>
</organism>
<dbReference type="AlphaFoldDB" id="A0A1A7C206"/>
<dbReference type="Pfam" id="PF13302">
    <property type="entry name" value="Acetyltransf_3"/>
    <property type="match status" value="1"/>
</dbReference>
<dbReference type="PATRIC" id="fig|1747903.4.peg.1889"/>
<dbReference type="GO" id="GO:0008999">
    <property type="term" value="F:protein-N-terminal-alanine acetyltransferase activity"/>
    <property type="evidence" value="ECO:0007669"/>
    <property type="project" value="TreeGrafter"/>
</dbReference>
<dbReference type="Gene3D" id="3.40.630.30">
    <property type="match status" value="1"/>
</dbReference>
<reference evidence="2 3" key="1">
    <citation type="submission" date="2016-04" db="EMBL/GenBank/DDBJ databases">
        <title>Draft genome sequence of Janthinobacterium psychrotolerans sp. nov., isolated from freshwater sediments in Denmark.</title>
        <authorList>
            <person name="Gong X."/>
            <person name="Skrivergaard S."/>
            <person name="Korsgaard B.S."/>
            <person name="Schreiber L."/>
            <person name="Marshall I.P."/>
            <person name="Finster K."/>
            <person name="Schramm A."/>
        </authorList>
    </citation>
    <scope>NUCLEOTIDE SEQUENCE [LARGE SCALE GENOMIC DNA]</scope>
    <source>
        <strain evidence="2 3">S3-2</strain>
    </source>
</reference>
<dbReference type="SUPFAM" id="SSF55729">
    <property type="entry name" value="Acyl-CoA N-acyltransferases (Nat)"/>
    <property type="match status" value="1"/>
</dbReference>
<name>A0A1A7C206_9BURK</name>
<evidence type="ECO:0000313" key="3">
    <source>
        <dbReference type="Proteomes" id="UP000092713"/>
    </source>
</evidence>
<feature type="domain" description="N-acetyltransferase" evidence="1">
    <location>
        <begin position="7"/>
        <end position="168"/>
    </location>
</feature>
<dbReference type="STRING" id="1747903.ASR47_1005298"/>
<evidence type="ECO:0000259" key="1">
    <source>
        <dbReference type="PROSITE" id="PS51186"/>
    </source>
</evidence>
<dbReference type="Proteomes" id="UP000092713">
    <property type="component" value="Unassembled WGS sequence"/>
</dbReference>
<accession>A0A1A7C206</accession>
<gene>
    <name evidence="2" type="ORF">ASR47_1005298</name>
</gene>
<dbReference type="PROSITE" id="PS51186">
    <property type="entry name" value="GNAT"/>
    <property type="match status" value="1"/>
</dbReference>
<dbReference type="InterPro" id="IPR000182">
    <property type="entry name" value="GNAT_dom"/>
</dbReference>
<dbReference type="RefSeq" id="WP_065309196.1">
    <property type="nucleotide sequence ID" value="NZ_LOCQ01000058.1"/>
</dbReference>
<comment type="caution">
    <text evidence="2">The sequence shown here is derived from an EMBL/GenBank/DDBJ whole genome shotgun (WGS) entry which is preliminary data.</text>
</comment>
<dbReference type="EMBL" id="LOCQ01000058">
    <property type="protein sequence ID" value="OBV38343.1"/>
    <property type="molecule type" value="Genomic_DNA"/>
</dbReference>
<dbReference type="PANTHER" id="PTHR43441">
    <property type="entry name" value="RIBOSOMAL-PROTEIN-SERINE ACETYLTRANSFERASE"/>
    <property type="match status" value="1"/>
</dbReference>
<keyword evidence="2" id="KW-0808">Transferase</keyword>
<keyword evidence="3" id="KW-1185">Reference proteome</keyword>
<dbReference type="InterPro" id="IPR051908">
    <property type="entry name" value="Ribosomal_N-acetyltransferase"/>
</dbReference>
<dbReference type="GO" id="GO:0005737">
    <property type="term" value="C:cytoplasm"/>
    <property type="evidence" value="ECO:0007669"/>
    <property type="project" value="TreeGrafter"/>
</dbReference>
<protein>
    <submittedName>
        <fullName evidence="2">Protein N-acetyltransferase, RimJ/RimL family</fullName>
    </submittedName>
</protein>
<dbReference type="OrthoDB" id="9795206at2"/>